<keyword evidence="2" id="KW-0472">Membrane</keyword>
<dbReference type="Gene3D" id="3.40.50.300">
    <property type="entry name" value="P-loop containing nucleotide triphosphate hydrolases"/>
    <property type="match status" value="1"/>
</dbReference>
<dbReference type="InterPro" id="IPR027417">
    <property type="entry name" value="P-loop_NTPase"/>
</dbReference>
<feature type="transmembrane region" description="Helical" evidence="2">
    <location>
        <begin position="654"/>
        <end position="675"/>
    </location>
</feature>
<dbReference type="Pfam" id="PF13560">
    <property type="entry name" value="HTH_31"/>
    <property type="match status" value="1"/>
</dbReference>
<organism evidence="4 5">
    <name type="scientific">Streptomyces blastmyceticus</name>
    <dbReference type="NCBI Taxonomy" id="68180"/>
    <lineage>
        <taxon>Bacteria</taxon>
        <taxon>Bacillati</taxon>
        <taxon>Actinomycetota</taxon>
        <taxon>Actinomycetes</taxon>
        <taxon>Kitasatosporales</taxon>
        <taxon>Streptomycetaceae</taxon>
        <taxon>Streptomyces</taxon>
    </lineage>
</organism>
<feature type="transmembrane region" description="Helical" evidence="2">
    <location>
        <begin position="567"/>
        <end position="588"/>
    </location>
</feature>
<evidence type="ECO:0000256" key="1">
    <source>
        <dbReference type="SAM" id="MobiDB-lite"/>
    </source>
</evidence>
<proteinExistence type="predicted"/>
<dbReference type="CDD" id="cd00093">
    <property type="entry name" value="HTH_XRE"/>
    <property type="match status" value="1"/>
</dbReference>
<dbReference type="SUPFAM" id="SSF47413">
    <property type="entry name" value="lambda repressor-like DNA-binding domains"/>
    <property type="match status" value="1"/>
</dbReference>
<feature type="region of interest" description="Disordered" evidence="1">
    <location>
        <begin position="76"/>
        <end position="96"/>
    </location>
</feature>
<evidence type="ECO:0000256" key="2">
    <source>
        <dbReference type="SAM" id="Phobius"/>
    </source>
</evidence>
<dbReference type="InterPro" id="IPR010982">
    <property type="entry name" value="Lambda_DNA-bd_dom_sf"/>
</dbReference>
<sequence length="789" mass="85066">MAIEFSTLLRQLRRNAGITQEALAERAGVGVRTIRGLETGERADPRVNTVRLLADALGLRPTEREELLAAAVRRTGHGNQPDASTGHVEPATGQPGSALHESLAEVAGQLAQVVAARWQREEEQRQVHDPYPLPVCWRPVAEELIDHWANIRRLPAGGAHGPLDLSGRLDEVVGVYRRIPSGRLVVLGRAGSGKTILTVRFVLDRLQSRAHGESVPVIFSIGSWDPTATTLRDWLAAQLTRDHPGLAAPGPGGSALAAALVESGWVLPVLDGFDEIAGGLRRPALEALNATTLPLLLTSRPAQYAAAVAETDVLTSAAAVELTDLTLDDLADYLPRSTRKSPGTDPAGTAWDPVLTALHEQPDNPACINLTTVLTTPLMITLARTIYSDTPGHDPATLLDTRRFDGPEQLEEHFLDNFVTAAYRPRPEHLPRSGPRPDVDPERARCWLGYLAVHLTRLGTPNLEWWRLGSGLRRRTRALVTALAVATAVCPTTALVLGTVGAFTGSLHNIMLQFVNAAAAGLFMGLTFGTTYWFMFAAKDTAVPPSDTRVKVFGRARKTGRSASYRLVIGLAGGVSYGFSYGFLWGMLNCVILRIGFPESLNISLKDGIFFGLVFALGAGPAFGLQALLESPLDIQSAVNPVGLLRANRRTSTILFLLWAPALGLLVDTGAWVIVHPLSALLGPIKWNLSASVQVGVTSGLCGVLSYGLAFTAYGQWVAFSRIWLPLTGRLPWPVVTFLEDAYQRGVLRQAGAVYQFRHARLQDHLARTYRELHASQHPTGPGGGAPTQ</sequence>
<protein>
    <submittedName>
        <fullName evidence="4">NACHT domain-containing protein</fullName>
    </submittedName>
</protein>
<reference evidence="4 5" key="1">
    <citation type="journal article" date="2019" name="Int. J. Syst. Evol. Microbiol.">
        <title>The Global Catalogue of Microorganisms (GCM) 10K type strain sequencing project: providing services to taxonomists for standard genome sequencing and annotation.</title>
        <authorList>
            <consortium name="The Broad Institute Genomics Platform"/>
            <consortium name="The Broad Institute Genome Sequencing Center for Infectious Disease"/>
            <person name="Wu L."/>
            <person name="Ma J."/>
        </authorList>
    </citation>
    <scope>NUCLEOTIDE SEQUENCE [LARGE SCALE GENOMIC DNA]</scope>
    <source>
        <strain evidence="4 5">JCM 4565</strain>
    </source>
</reference>
<comment type="caution">
    <text evidence="4">The sequence shown here is derived from an EMBL/GenBank/DDBJ whole genome shotgun (WGS) entry which is preliminary data.</text>
</comment>
<accession>A0ABN0WT56</accession>
<dbReference type="SMART" id="SM00530">
    <property type="entry name" value="HTH_XRE"/>
    <property type="match status" value="1"/>
</dbReference>
<dbReference type="Proteomes" id="UP001500063">
    <property type="component" value="Unassembled WGS sequence"/>
</dbReference>
<dbReference type="Gene3D" id="1.10.260.40">
    <property type="entry name" value="lambda repressor-like DNA-binding domains"/>
    <property type="match status" value="1"/>
</dbReference>
<dbReference type="Pfam" id="PF05729">
    <property type="entry name" value="NACHT"/>
    <property type="match status" value="1"/>
</dbReference>
<feature type="domain" description="HTH cro/C1-type" evidence="3">
    <location>
        <begin position="9"/>
        <end position="64"/>
    </location>
</feature>
<feature type="transmembrane region" description="Helical" evidence="2">
    <location>
        <begin position="510"/>
        <end position="534"/>
    </location>
</feature>
<dbReference type="SUPFAM" id="SSF52540">
    <property type="entry name" value="P-loop containing nucleoside triphosphate hydrolases"/>
    <property type="match status" value="1"/>
</dbReference>
<gene>
    <name evidence="4" type="ORF">GCM10010319_23060</name>
</gene>
<evidence type="ECO:0000313" key="5">
    <source>
        <dbReference type="Proteomes" id="UP001500063"/>
    </source>
</evidence>
<dbReference type="PROSITE" id="PS50943">
    <property type="entry name" value="HTH_CROC1"/>
    <property type="match status" value="1"/>
</dbReference>
<feature type="transmembrane region" description="Helical" evidence="2">
    <location>
        <begin position="478"/>
        <end position="504"/>
    </location>
</feature>
<keyword evidence="5" id="KW-1185">Reference proteome</keyword>
<dbReference type="InterPro" id="IPR007111">
    <property type="entry name" value="NACHT_NTPase"/>
</dbReference>
<keyword evidence="2" id="KW-1133">Transmembrane helix</keyword>
<evidence type="ECO:0000313" key="4">
    <source>
        <dbReference type="EMBL" id="GAA0346071.1"/>
    </source>
</evidence>
<keyword evidence="2" id="KW-0812">Transmembrane</keyword>
<feature type="transmembrane region" description="Helical" evidence="2">
    <location>
        <begin position="695"/>
        <end position="720"/>
    </location>
</feature>
<name>A0ABN0WT56_9ACTN</name>
<dbReference type="EMBL" id="BAAABW010000013">
    <property type="protein sequence ID" value="GAA0346071.1"/>
    <property type="molecule type" value="Genomic_DNA"/>
</dbReference>
<evidence type="ECO:0000259" key="3">
    <source>
        <dbReference type="PROSITE" id="PS50943"/>
    </source>
</evidence>
<dbReference type="InterPro" id="IPR001387">
    <property type="entry name" value="Cro/C1-type_HTH"/>
</dbReference>